<dbReference type="Proteomes" id="UP000199501">
    <property type="component" value="Unassembled WGS sequence"/>
</dbReference>
<accession>A0A1G6Y1H7</accession>
<evidence type="ECO:0000313" key="3">
    <source>
        <dbReference type="EMBL" id="SDD83475.1"/>
    </source>
</evidence>
<dbReference type="STRING" id="1271860.SAMN05216174_11980"/>
<evidence type="ECO:0000313" key="4">
    <source>
        <dbReference type="Proteomes" id="UP000199501"/>
    </source>
</evidence>
<name>A0A1G6Y1H7_9PSEU</name>
<keyword evidence="2" id="KW-0472">Membrane</keyword>
<evidence type="ECO:0000256" key="1">
    <source>
        <dbReference type="SAM" id="MobiDB-lite"/>
    </source>
</evidence>
<dbReference type="AlphaFoldDB" id="A0A1G6Y1H7"/>
<dbReference type="EMBL" id="FMZZ01000019">
    <property type="protein sequence ID" value="SDD83475.1"/>
    <property type="molecule type" value="Genomic_DNA"/>
</dbReference>
<evidence type="ECO:0008006" key="5">
    <source>
        <dbReference type="Google" id="ProtNLM"/>
    </source>
</evidence>
<feature type="compositionally biased region" description="Pro residues" evidence="1">
    <location>
        <begin position="106"/>
        <end position="118"/>
    </location>
</feature>
<sequence length="247" mass="25289">MSEKPAFGGRGADTVPEVMEPSGPLPKGVYLRRRILAVAGTAFGVVVLIWLIDGLIGDQHDLPPGAAAVADSGPTSSPPSTSSSPPTASTTSDSPPAATSTETSTTPPPPPPPDPSEPCPDASVAVTAELGAPTYRVGQKPVLRLVVANTGPHPCTRDIGRAQRELVVTGPDGATRLWSSNDCYAAKGEHWHVLAPGERHDFDLTWAGRTSAPGCPPTRTAVPPGDYLVTAKLGPLAGPGVPITITP</sequence>
<feature type="region of interest" description="Disordered" evidence="1">
    <location>
        <begin position="66"/>
        <end position="122"/>
    </location>
</feature>
<feature type="region of interest" description="Disordered" evidence="1">
    <location>
        <begin position="1"/>
        <end position="25"/>
    </location>
</feature>
<protein>
    <recommendedName>
        <fullName evidence="5">Intracellular proteinase inhibitor</fullName>
    </recommendedName>
</protein>
<organism evidence="3 4">
    <name type="scientific">Actinokineospora iranica</name>
    <dbReference type="NCBI Taxonomy" id="1271860"/>
    <lineage>
        <taxon>Bacteria</taxon>
        <taxon>Bacillati</taxon>
        <taxon>Actinomycetota</taxon>
        <taxon>Actinomycetes</taxon>
        <taxon>Pseudonocardiales</taxon>
        <taxon>Pseudonocardiaceae</taxon>
        <taxon>Actinokineospora</taxon>
    </lineage>
</organism>
<keyword evidence="2" id="KW-0812">Transmembrane</keyword>
<proteinExistence type="predicted"/>
<keyword evidence="2" id="KW-1133">Transmembrane helix</keyword>
<gene>
    <name evidence="3" type="ORF">SAMN05216174_11980</name>
</gene>
<evidence type="ECO:0000256" key="2">
    <source>
        <dbReference type="SAM" id="Phobius"/>
    </source>
</evidence>
<keyword evidence="4" id="KW-1185">Reference proteome</keyword>
<feature type="transmembrane region" description="Helical" evidence="2">
    <location>
        <begin position="35"/>
        <end position="52"/>
    </location>
</feature>
<reference evidence="4" key="1">
    <citation type="submission" date="2016-10" db="EMBL/GenBank/DDBJ databases">
        <authorList>
            <person name="Varghese N."/>
            <person name="Submissions S."/>
        </authorList>
    </citation>
    <scope>NUCLEOTIDE SEQUENCE [LARGE SCALE GENOMIC DNA]</scope>
    <source>
        <strain evidence="4">IBRC-M 10403</strain>
    </source>
</reference>
<feature type="compositionally biased region" description="Low complexity" evidence="1">
    <location>
        <begin position="74"/>
        <end position="105"/>
    </location>
</feature>